<dbReference type="Gene3D" id="3.40.50.980">
    <property type="match status" value="2"/>
</dbReference>
<evidence type="ECO:0000313" key="4">
    <source>
        <dbReference type="EMBL" id="KAH8998401.1"/>
    </source>
</evidence>
<dbReference type="GO" id="GO:0016405">
    <property type="term" value="F:CoA-ligase activity"/>
    <property type="evidence" value="ECO:0007669"/>
    <property type="project" value="TreeGrafter"/>
</dbReference>
<comment type="caution">
    <text evidence="4">The sequence shown here is derived from an EMBL/GenBank/DDBJ whole genome shotgun (WGS) entry which is preliminary data.</text>
</comment>
<protein>
    <recommendedName>
        <fullName evidence="3">AMP-dependent synthetase/ligase domain-containing protein</fullName>
    </recommendedName>
</protein>
<dbReference type="PANTHER" id="PTHR24096:SF149">
    <property type="entry name" value="AMP-BINDING DOMAIN-CONTAINING PROTEIN-RELATED"/>
    <property type="match status" value="1"/>
</dbReference>
<dbReference type="Proteomes" id="UP001201163">
    <property type="component" value="Unassembled WGS sequence"/>
</dbReference>
<name>A0AAD4QE75_9AGAM</name>
<organism evidence="4 5">
    <name type="scientific">Lactarius akahatsu</name>
    <dbReference type="NCBI Taxonomy" id="416441"/>
    <lineage>
        <taxon>Eukaryota</taxon>
        <taxon>Fungi</taxon>
        <taxon>Dikarya</taxon>
        <taxon>Basidiomycota</taxon>
        <taxon>Agaricomycotina</taxon>
        <taxon>Agaricomycetes</taxon>
        <taxon>Russulales</taxon>
        <taxon>Russulaceae</taxon>
        <taxon>Lactarius</taxon>
    </lineage>
</organism>
<evidence type="ECO:0000256" key="2">
    <source>
        <dbReference type="ARBA" id="ARBA00022598"/>
    </source>
</evidence>
<dbReference type="GO" id="GO:0019748">
    <property type="term" value="P:secondary metabolic process"/>
    <property type="evidence" value="ECO:0007669"/>
    <property type="project" value="TreeGrafter"/>
</dbReference>
<dbReference type="EMBL" id="JAKELL010000005">
    <property type="protein sequence ID" value="KAH8998401.1"/>
    <property type="molecule type" value="Genomic_DNA"/>
</dbReference>
<keyword evidence="2" id="KW-0436">Ligase</keyword>
<dbReference type="PROSITE" id="PS00455">
    <property type="entry name" value="AMP_BINDING"/>
    <property type="match status" value="1"/>
</dbReference>
<proteinExistence type="inferred from homology"/>
<dbReference type="Pfam" id="PF00501">
    <property type="entry name" value="AMP-binding"/>
    <property type="match status" value="1"/>
</dbReference>
<evidence type="ECO:0000259" key="3">
    <source>
        <dbReference type="Pfam" id="PF00501"/>
    </source>
</evidence>
<gene>
    <name evidence="4" type="ORF">EDB92DRAFT_1165158</name>
</gene>
<dbReference type="AlphaFoldDB" id="A0AAD4QE75"/>
<reference evidence="4" key="1">
    <citation type="submission" date="2022-01" db="EMBL/GenBank/DDBJ databases">
        <title>Comparative genomics reveals a dynamic genome evolution in the ectomycorrhizal milk-cap (Lactarius) mushrooms.</title>
        <authorList>
            <consortium name="DOE Joint Genome Institute"/>
            <person name="Lebreton A."/>
            <person name="Tang N."/>
            <person name="Kuo A."/>
            <person name="LaButti K."/>
            <person name="Drula E."/>
            <person name="Barry K."/>
            <person name="Clum A."/>
            <person name="Lipzen A."/>
            <person name="Mousain D."/>
            <person name="Ng V."/>
            <person name="Wang R."/>
            <person name="Wang X."/>
            <person name="Dai Y."/>
            <person name="Henrissat B."/>
            <person name="Grigoriev I.V."/>
            <person name="Guerin-Laguette A."/>
            <person name="Yu F."/>
            <person name="Martin F.M."/>
        </authorList>
    </citation>
    <scope>NUCLEOTIDE SEQUENCE</scope>
    <source>
        <strain evidence="4">QP</strain>
    </source>
</reference>
<evidence type="ECO:0000313" key="5">
    <source>
        <dbReference type="Proteomes" id="UP001201163"/>
    </source>
</evidence>
<evidence type="ECO:0000256" key="1">
    <source>
        <dbReference type="ARBA" id="ARBA00006432"/>
    </source>
</evidence>
<sequence length="272" mass="29881">MPYVKDPFQHSRISLPLTTPTVNYYDWCLGRPELNSWPNYTIHIDPVTGERRRLHFVLDRLEQAATALVTSPSDGGLGLTAGQSGIVGILSENCLEYPVLVFALLKIAVPVALLPSHSTLHETAALLKMTGVTSLFVSETRYSYVIAAAKEAGLPEDRIFILQGGVAGKVSLPRVIEGVKSRGLPRVPTQTVRDDTIAYLLFSSGTTGLPKAVMISHRNLMFAASQSFVILEELLKLGARRSLFTWRSCRGTTRWGPMLMFSGYLPPQLHSS</sequence>
<feature type="domain" description="AMP-dependent synthetase/ligase" evidence="3">
    <location>
        <begin position="60"/>
        <end position="228"/>
    </location>
</feature>
<dbReference type="InterPro" id="IPR000873">
    <property type="entry name" value="AMP-dep_synth/lig_dom"/>
</dbReference>
<accession>A0AAD4QE75</accession>
<dbReference type="PANTHER" id="PTHR24096">
    <property type="entry name" value="LONG-CHAIN-FATTY-ACID--COA LIGASE"/>
    <property type="match status" value="1"/>
</dbReference>
<keyword evidence="5" id="KW-1185">Reference proteome</keyword>
<dbReference type="InterPro" id="IPR020845">
    <property type="entry name" value="AMP-binding_CS"/>
</dbReference>
<comment type="similarity">
    <text evidence="1">Belongs to the ATP-dependent AMP-binding enzyme family.</text>
</comment>
<dbReference type="SUPFAM" id="SSF56801">
    <property type="entry name" value="Acetyl-CoA synthetase-like"/>
    <property type="match status" value="1"/>
</dbReference>